<keyword evidence="10" id="KW-1185">Reference proteome</keyword>
<evidence type="ECO:0000313" key="9">
    <source>
        <dbReference type="EMBL" id="KAK9678240.1"/>
    </source>
</evidence>
<dbReference type="InterPro" id="IPR046347">
    <property type="entry name" value="bZIP_sf"/>
</dbReference>
<evidence type="ECO:0000256" key="4">
    <source>
        <dbReference type="ARBA" id="ARBA00023125"/>
    </source>
</evidence>
<feature type="domain" description="BZIP" evidence="8">
    <location>
        <begin position="254"/>
        <end position="317"/>
    </location>
</feature>
<dbReference type="InterPro" id="IPR045314">
    <property type="entry name" value="bZIP_plant_GBF1"/>
</dbReference>
<gene>
    <name evidence="9" type="ORF">RND81_11G198300</name>
</gene>
<dbReference type="GO" id="GO:0003700">
    <property type="term" value="F:DNA-binding transcription factor activity"/>
    <property type="evidence" value="ECO:0007669"/>
    <property type="project" value="InterPro"/>
</dbReference>
<dbReference type="Gene3D" id="1.20.5.170">
    <property type="match status" value="1"/>
</dbReference>
<dbReference type="SUPFAM" id="SSF57959">
    <property type="entry name" value="Leucine zipper domain"/>
    <property type="match status" value="1"/>
</dbReference>
<evidence type="ECO:0000256" key="1">
    <source>
        <dbReference type="ARBA" id="ARBA00004123"/>
    </source>
</evidence>
<feature type="region of interest" description="Disordered" evidence="7">
    <location>
        <begin position="255"/>
        <end position="277"/>
    </location>
</feature>
<dbReference type="PANTHER" id="PTHR45967">
    <property type="entry name" value="G-BOX-BINDING FACTOR 3-RELATED"/>
    <property type="match status" value="1"/>
</dbReference>
<feature type="compositionally biased region" description="Basic and acidic residues" evidence="7">
    <location>
        <begin position="263"/>
        <end position="277"/>
    </location>
</feature>
<evidence type="ECO:0000256" key="7">
    <source>
        <dbReference type="SAM" id="MobiDB-lite"/>
    </source>
</evidence>
<name>A0AAW1HP94_SAPOF</name>
<dbReference type="SMART" id="SM00338">
    <property type="entry name" value="BRLZ"/>
    <property type="match status" value="1"/>
</dbReference>
<protein>
    <recommendedName>
        <fullName evidence="8">BZIP domain-containing protein</fullName>
    </recommendedName>
</protein>
<organism evidence="9 10">
    <name type="scientific">Saponaria officinalis</name>
    <name type="common">Common soapwort</name>
    <name type="synonym">Lychnis saponaria</name>
    <dbReference type="NCBI Taxonomy" id="3572"/>
    <lineage>
        <taxon>Eukaryota</taxon>
        <taxon>Viridiplantae</taxon>
        <taxon>Streptophyta</taxon>
        <taxon>Embryophyta</taxon>
        <taxon>Tracheophyta</taxon>
        <taxon>Spermatophyta</taxon>
        <taxon>Magnoliopsida</taxon>
        <taxon>eudicotyledons</taxon>
        <taxon>Gunneridae</taxon>
        <taxon>Pentapetalae</taxon>
        <taxon>Caryophyllales</taxon>
        <taxon>Caryophyllaceae</taxon>
        <taxon>Caryophylleae</taxon>
        <taxon>Saponaria</taxon>
    </lineage>
</organism>
<comment type="similarity">
    <text evidence="2">Belongs to the bZIP family.</text>
</comment>
<dbReference type="PROSITE" id="PS50217">
    <property type="entry name" value="BZIP"/>
    <property type="match status" value="1"/>
</dbReference>
<feature type="region of interest" description="Disordered" evidence="7">
    <location>
        <begin position="1"/>
        <end position="30"/>
    </location>
</feature>
<dbReference type="InterPro" id="IPR044827">
    <property type="entry name" value="GBF-like"/>
</dbReference>
<proteinExistence type="inferred from homology"/>
<dbReference type="PROSITE" id="PS00036">
    <property type="entry name" value="BZIP_BASIC"/>
    <property type="match status" value="1"/>
</dbReference>
<dbReference type="Pfam" id="PF00170">
    <property type="entry name" value="bZIP_1"/>
    <property type="match status" value="1"/>
</dbReference>
<feature type="compositionally biased region" description="Polar residues" evidence="7">
    <location>
        <begin position="139"/>
        <end position="149"/>
    </location>
</feature>
<dbReference type="AlphaFoldDB" id="A0AAW1HP94"/>
<dbReference type="PANTHER" id="PTHR45967:SF20">
    <property type="entry name" value="G-BOX-BINDING FACTOR 1"/>
    <property type="match status" value="1"/>
</dbReference>
<evidence type="ECO:0000256" key="6">
    <source>
        <dbReference type="ARBA" id="ARBA00023242"/>
    </source>
</evidence>
<feature type="region of interest" description="Disordered" evidence="7">
    <location>
        <begin position="108"/>
        <end position="178"/>
    </location>
</feature>
<comment type="subcellular location">
    <subcellularLocation>
        <location evidence="1">Nucleus</location>
    </subcellularLocation>
</comment>
<sequence>MGAAEEQTPPKPTKSSSPAQETPTTMPPYAAEWSRSMQAYYNAAAAAPFYASTVQSQAPHPYIWPGQHPMMPPYGTPIHYPALYPPGGVYAHPNIGTIANTSSAVQAEGKNADVKDQSSAKKSRGNSGAGNEKAIETGKATSGSGNDGASQSGESGSEDSSNTSDDNHNQSEQSASKKGSFDLMLEDGANAHNNVSNVGPVPGNPVPTPATNLNIGMDLWNDSAPGAVKLRPSTGLSSAVVPSMVMGEIYDERELKKQKRKQSNRESARRSRLRKQAECEELQRKVECLNSENSALKDELRNLAEECMKLTAENQTIQAELKRVGKNDG</sequence>
<feature type="compositionally biased region" description="Basic and acidic residues" evidence="7">
    <location>
        <begin position="110"/>
        <end position="119"/>
    </location>
</feature>
<dbReference type="CDD" id="cd14702">
    <property type="entry name" value="bZIP_plant_GBF1"/>
    <property type="match status" value="1"/>
</dbReference>
<dbReference type="GO" id="GO:0046983">
    <property type="term" value="F:protein dimerization activity"/>
    <property type="evidence" value="ECO:0007669"/>
    <property type="project" value="UniProtKB-ARBA"/>
</dbReference>
<evidence type="ECO:0000256" key="5">
    <source>
        <dbReference type="ARBA" id="ARBA00023163"/>
    </source>
</evidence>
<dbReference type="EMBL" id="JBDFQZ010000011">
    <property type="protein sequence ID" value="KAK9678240.1"/>
    <property type="molecule type" value="Genomic_DNA"/>
</dbReference>
<dbReference type="Proteomes" id="UP001443914">
    <property type="component" value="Unassembled WGS sequence"/>
</dbReference>
<dbReference type="InterPro" id="IPR012900">
    <property type="entry name" value="MFMR"/>
</dbReference>
<evidence type="ECO:0000256" key="2">
    <source>
        <dbReference type="ARBA" id="ARBA00007163"/>
    </source>
</evidence>
<keyword evidence="4" id="KW-0238">DNA-binding</keyword>
<dbReference type="Pfam" id="PF07777">
    <property type="entry name" value="MFMR"/>
    <property type="match status" value="1"/>
</dbReference>
<evidence type="ECO:0000259" key="8">
    <source>
        <dbReference type="PROSITE" id="PS50217"/>
    </source>
</evidence>
<dbReference type="InterPro" id="IPR004827">
    <property type="entry name" value="bZIP"/>
</dbReference>
<dbReference type="FunFam" id="1.20.5.170:FF:000020">
    <property type="entry name" value="BZIP transcription factor"/>
    <property type="match status" value="1"/>
</dbReference>
<reference evidence="9 10" key="1">
    <citation type="submission" date="2024-03" db="EMBL/GenBank/DDBJ databases">
        <title>WGS assembly of Saponaria officinalis var. Norfolk2.</title>
        <authorList>
            <person name="Jenkins J."/>
            <person name="Shu S."/>
            <person name="Grimwood J."/>
            <person name="Barry K."/>
            <person name="Goodstein D."/>
            <person name="Schmutz J."/>
            <person name="Leebens-Mack J."/>
            <person name="Osbourn A."/>
        </authorList>
    </citation>
    <scope>NUCLEOTIDE SEQUENCE [LARGE SCALE GENOMIC DNA]</scope>
    <source>
        <strain evidence="10">cv. Norfolk2</strain>
        <strain evidence="9">JIC</strain>
        <tissue evidence="9">Leaf</tissue>
    </source>
</reference>
<accession>A0AAW1HP94</accession>
<feature type="compositionally biased region" description="Low complexity" evidence="7">
    <location>
        <begin position="150"/>
        <end position="164"/>
    </location>
</feature>
<evidence type="ECO:0000256" key="3">
    <source>
        <dbReference type="ARBA" id="ARBA00023015"/>
    </source>
</evidence>
<dbReference type="GO" id="GO:0000976">
    <property type="term" value="F:transcription cis-regulatory region binding"/>
    <property type="evidence" value="ECO:0007669"/>
    <property type="project" value="UniProtKB-ARBA"/>
</dbReference>
<dbReference type="EMBL" id="JBDFQZ010000011">
    <property type="protein sequence ID" value="KAK9678239.1"/>
    <property type="molecule type" value="Genomic_DNA"/>
</dbReference>
<dbReference type="GO" id="GO:0005634">
    <property type="term" value="C:nucleus"/>
    <property type="evidence" value="ECO:0007669"/>
    <property type="project" value="UniProtKB-SubCell"/>
</dbReference>
<keyword evidence="5" id="KW-0804">Transcription</keyword>
<keyword evidence="6" id="KW-0539">Nucleus</keyword>
<comment type="caution">
    <text evidence="9">The sequence shown here is derived from an EMBL/GenBank/DDBJ whole genome shotgun (WGS) entry which is preliminary data.</text>
</comment>
<evidence type="ECO:0000313" key="10">
    <source>
        <dbReference type="Proteomes" id="UP001443914"/>
    </source>
</evidence>
<keyword evidence="3" id="KW-0805">Transcription regulation</keyword>